<feature type="region of interest" description="Disordered" evidence="1">
    <location>
        <begin position="36"/>
        <end position="61"/>
    </location>
</feature>
<accession>A0AAD7S5G4</accession>
<dbReference type="AlphaFoldDB" id="A0AAD7S5G4"/>
<evidence type="ECO:0000313" key="2">
    <source>
        <dbReference type="EMBL" id="KAJ8396325.1"/>
    </source>
</evidence>
<sequence length="143" mass="15486">MLTTGYGHNPGLKVEPRVSRIGALLQGLGCAPGTSRFLPGFGSETESTGPGRRARRAPSTRTRMPVMRGLLAPQNTFLDTIATRFDGTQNRCSVSQALFSHPDDTLEPVEVLVDMWQRRRASPGCSGVRKAPCVSIIHIVNNV</sequence>
<proteinExistence type="predicted"/>
<organism evidence="2 3">
    <name type="scientific">Aldrovandia affinis</name>
    <dbReference type="NCBI Taxonomy" id="143900"/>
    <lineage>
        <taxon>Eukaryota</taxon>
        <taxon>Metazoa</taxon>
        <taxon>Chordata</taxon>
        <taxon>Craniata</taxon>
        <taxon>Vertebrata</taxon>
        <taxon>Euteleostomi</taxon>
        <taxon>Actinopterygii</taxon>
        <taxon>Neopterygii</taxon>
        <taxon>Teleostei</taxon>
        <taxon>Notacanthiformes</taxon>
        <taxon>Halosauridae</taxon>
        <taxon>Aldrovandia</taxon>
    </lineage>
</organism>
<reference evidence="2" key="1">
    <citation type="journal article" date="2023" name="Science">
        <title>Genome structures resolve the early diversification of teleost fishes.</title>
        <authorList>
            <person name="Parey E."/>
            <person name="Louis A."/>
            <person name="Montfort J."/>
            <person name="Bouchez O."/>
            <person name="Roques C."/>
            <person name="Iampietro C."/>
            <person name="Lluch J."/>
            <person name="Castinel A."/>
            <person name="Donnadieu C."/>
            <person name="Desvignes T."/>
            <person name="Floi Bucao C."/>
            <person name="Jouanno E."/>
            <person name="Wen M."/>
            <person name="Mejri S."/>
            <person name="Dirks R."/>
            <person name="Jansen H."/>
            <person name="Henkel C."/>
            <person name="Chen W.J."/>
            <person name="Zahm M."/>
            <person name="Cabau C."/>
            <person name="Klopp C."/>
            <person name="Thompson A.W."/>
            <person name="Robinson-Rechavi M."/>
            <person name="Braasch I."/>
            <person name="Lecointre G."/>
            <person name="Bobe J."/>
            <person name="Postlethwait J.H."/>
            <person name="Berthelot C."/>
            <person name="Roest Crollius H."/>
            <person name="Guiguen Y."/>
        </authorList>
    </citation>
    <scope>NUCLEOTIDE SEQUENCE</scope>
    <source>
        <strain evidence="2">NC1722</strain>
    </source>
</reference>
<dbReference type="Proteomes" id="UP001221898">
    <property type="component" value="Unassembled WGS sequence"/>
</dbReference>
<protein>
    <submittedName>
        <fullName evidence="2">Uncharacterized protein</fullName>
    </submittedName>
</protein>
<evidence type="ECO:0000256" key="1">
    <source>
        <dbReference type="SAM" id="MobiDB-lite"/>
    </source>
</evidence>
<comment type="caution">
    <text evidence="2">The sequence shown here is derived from an EMBL/GenBank/DDBJ whole genome shotgun (WGS) entry which is preliminary data.</text>
</comment>
<dbReference type="EMBL" id="JAINUG010000107">
    <property type="protein sequence ID" value="KAJ8396325.1"/>
    <property type="molecule type" value="Genomic_DNA"/>
</dbReference>
<keyword evidence="3" id="KW-1185">Reference proteome</keyword>
<gene>
    <name evidence="2" type="ORF">AAFF_G00019020</name>
</gene>
<name>A0AAD7S5G4_9TELE</name>
<evidence type="ECO:0000313" key="3">
    <source>
        <dbReference type="Proteomes" id="UP001221898"/>
    </source>
</evidence>